<sequence>MLNRTAVRRRSLSRVSYAAGLLVLIGAATALVVVVRVPAHSTTQLTVPTPPSPSAYDAPPPDGGSTPPGTGGHRPGTGAGQPEGALPEPPGGTPIGTGRPAPAWGAGPGASGGTAEDLHQSLILSGLLGLAVSLTGLVIVGSRRRMW</sequence>
<protein>
    <submittedName>
        <fullName evidence="3">Uncharacterized protein</fullName>
    </submittedName>
</protein>
<keyword evidence="2" id="KW-1133">Transmembrane helix</keyword>
<evidence type="ECO:0000313" key="3">
    <source>
        <dbReference type="EMBL" id="SCL15972.1"/>
    </source>
</evidence>
<keyword evidence="2" id="KW-0472">Membrane</keyword>
<feature type="region of interest" description="Disordered" evidence="1">
    <location>
        <begin position="43"/>
        <end position="114"/>
    </location>
</feature>
<feature type="transmembrane region" description="Helical" evidence="2">
    <location>
        <begin position="12"/>
        <end position="35"/>
    </location>
</feature>
<name>A0A1C6RFZ6_9ACTN</name>
<reference evidence="4" key="1">
    <citation type="submission" date="2016-06" db="EMBL/GenBank/DDBJ databases">
        <authorList>
            <person name="Varghese N."/>
        </authorList>
    </citation>
    <scope>NUCLEOTIDE SEQUENCE [LARGE SCALE GENOMIC DNA]</scope>
    <source>
        <strain evidence="4">DSM 46123</strain>
    </source>
</reference>
<feature type="compositionally biased region" description="Pro residues" evidence="1">
    <location>
        <begin position="48"/>
        <end position="62"/>
    </location>
</feature>
<gene>
    <name evidence="3" type="ORF">GA0074694_1436</name>
</gene>
<proteinExistence type="predicted"/>
<feature type="compositionally biased region" description="Low complexity" evidence="1">
    <location>
        <begin position="96"/>
        <end position="105"/>
    </location>
</feature>
<dbReference type="Proteomes" id="UP000198906">
    <property type="component" value="Unassembled WGS sequence"/>
</dbReference>
<dbReference type="EMBL" id="FMHU01000001">
    <property type="protein sequence ID" value="SCL15972.1"/>
    <property type="molecule type" value="Genomic_DNA"/>
</dbReference>
<feature type="compositionally biased region" description="Gly residues" evidence="1">
    <location>
        <begin position="69"/>
        <end position="81"/>
    </location>
</feature>
<feature type="transmembrane region" description="Helical" evidence="2">
    <location>
        <begin position="122"/>
        <end position="141"/>
    </location>
</feature>
<keyword evidence="4" id="KW-1185">Reference proteome</keyword>
<keyword evidence="2" id="KW-0812">Transmembrane</keyword>
<organism evidence="3 4">
    <name type="scientific">Micromonospora inyonensis</name>
    <dbReference type="NCBI Taxonomy" id="47866"/>
    <lineage>
        <taxon>Bacteria</taxon>
        <taxon>Bacillati</taxon>
        <taxon>Actinomycetota</taxon>
        <taxon>Actinomycetes</taxon>
        <taxon>Micromonosporales</taxon>
        <taxon>Micromonosporaceae</taxon>
        <taxon>Micromonospora</taxon>
    </lineage>
</organism>
<dbReference type="AlphaFoldDB" id="A0A1C6RFZ6"/>
<evidence type="ECO:0000256" key="2">
    <source>
        <dbReference type="SAM" id="Phobius"/>
    </source>
</evidence>
<accession>A0A1C6RFZ6</accession>
<evidence type="ECO:0000313" key="4">
    <source>
        <dbReference type="Proteomes" id="UP000198906"/>
    </source>
</evidence>
<evidence type="ECO:0000256" key="1">
    <source>
        <dbReference type="SAM" id="MobiDB-lite"/>
    </source>
</evidence>